<sequence length="413" mass="46032">MTTQSAAHSTTSAPKQSRFERKRERILDAAMVLINERGVKGMTFAELAQTVELNTTSITYYFRLKEHLAAAVFEHTLERLEAMAIEAGAEPDPHARVSKYLELHFDMRARVLRGEERGIATLSDIRALEDSVREPLMKHYQAIFRLIRGFFGDVGDSDRKALLTARAHMLIEVTFWLPVWINDYSISDFARVRARLFELLAHGIAPAGSGFAPMPIPAPEDDIADPPETGSGAFLRAATRLINDLGYRGASVDRIVAELNVTKGSFYHHLDAKDDLVLECFRHSYHRVSRAQRVADEAGGTHWQRLSTAIAMLLDVQFGGTWPLLRTTALLALPANVRADVVERSNRMAMRFAGTLVDGISEGSIRPIDPMITSQIVMATLNAAYDLRHWAERLPRDQAVSTYASTLATGLFD</sequence>
<evidence type="ECO:0000256" key="2">
    <source>
        <dbReference type="ARBA" id="ARBA00023125"/>
    </source>
</evidence>
<evidence type="ECO:0000256" key="5">
    <source>
        <dbReference type="SAM" id="MobiDB-lite"/>
    </source>
</evidence>
<organism evidence="7 8">
    <name type="scientific">Sphingomonas abietis</name>
    <dbReference type="NCBI Taxonomy" id="3012344"/>
    <lineage>
        <taxon>Bacteria</taxon>
        <taxon>Pseudomonadati</taxon>
        <taxon>Pseudomonadota</taxon>
        <taxon>Alphaproteobacteria</taxon>
        <taxon>Sphingomonadales</taxon>
        <taxon>Sphingomonadaceae</taxon>
        <taxon>Sphingomonas</taxon>
    </lineage>
</organism>
<proteinExistence type="predicted"/>
<keyword evidence="3" id="KW-0804">Transcription</keyword>
<dbReference type="Proteomes" id="UP001210865">
    <property type="component" value="Chromosome"/>
</dbReference>
<dbReference type="InterPro" id="IPR036271">
    <property type="entry name" value="Tet_transcr_reg_TetR-rel_C_sf"/>
</dbReference>
<evidence type="ECO:0000313" key="8">
    <source>
        <dbReference type="Proteomes" id="UP001210865"/>
    </source>
</evidence>
<dbReference type="SUPFAM" id="SSF48498">
    <property type="entry name" value="Tetracyclin repressor-like, C-terminal domain"/>
    <property type="match status" value="1"/>
</dbReference>
<dbReference type="Pfam" id="PF00440">
    <property type="entry name" value="TetR_N"/>
    <property type="match status" value="2"/>
</dbReference>
<evidence type="ECO:0000256" key="4">
    <source>
        <dbReference type="PROSITE-ProRule" id="PRU00335"/>
    </source>
</evidence>
<dbReference type="InterPro" id="IPR050109">
    <property type="entry name" value="HTH-type_TetR-like_transc_reg"/>
</dbReference>
<evidence type="ECO:0000256" key="3">
    <source>
        <dbReference type="ARBA" id="ARBA00023163"/>
    </source>
</evidence>
<evidence type="ECO:0000313" key="7">
    <source>
        <dbReference type="EMBL" id="WBO21700.1"/>
    </source>
</evidence>
<keyword evidence="8" id="KW-1185">Reference proteome</keyword>
<keyword evidence="2 4" id="KW-0238">DNA-binding</keyword>
<dbReference type="RefSeq" id="WP_270076348.1">
    <property type="nucleotide sequence ID" value="NZ_CP115174.1"/>
</dbReference>
<dbReference type="SUPFAM" id="SSF46689">
    <property type="entry name" value="Homeodomain-like"/>
    <property type="match status" value="2"/>
</dbReference>
<accession>A0ABY7NJI7</accession>
<feature type="DNA-binding region" description="H-T-H motif" evidence="4">
    <location>
        <begin position="43"/>
        <end position="62"/>
    </location>
</feature>
<reference evidence="7 8" key="1">
    <citation type="submission" date="2022-12" db="EMBL/GenBank/DDBJ databases">
        <title>Sphingomonas abieness sp. nov., an endophytic bacterium isolated from Abies koreana.</title>
        <authorList>
            <person name="Jiang L."/>
            <person name="Lee J."/>
        </authorList>
    </citation>
    <scope>NUCLEOTIDE SEQUENCE [LARGE SCALE GENOMIC DNA]</scope>
    <source>
        <strain evidence="8">PAMB 00755</strain>
    </source>
</reference>
<dbReference type="PANTHER" id="PTHR30055">
    <property type="entry name" value="HTH-TYPE TRANSCRIPTIONAL REGULATOR RUTR"/>
    <property type="match status" value="1"/>
</dbReference>
<name>A0ABY7NJI7_9SPHN</name>
<dbReference type="Gene3D" id="1.10.357.10">
    <property type="entry name" value="Tetracycline Repressor, domain 2"/>
    <property type="match status" value="2"/>
</dbReference>
<protein>
    <submittedName>
        <fullName evidence="7">TetR/AcrR family transcriptional regulator</fullName>
    </submittedName>
</protein>
<dbReference type="PANTHER" id="PTHR30055:SF234">
    <property type="entry name" value="HTH-TYPE TRANSCRIPTIONAL REGULATOR BETI"/>
    <property type="match status" value="1"/>
</dbReference>
<evidence type="ECO:0000259" key="6">
    <source>
        <dbReference type="PROSITE" id="PS50977"/>
    </source>
</evidence>
<feature type="region of interest" description="Disordered" evidence="5">
    <location>
        <begin position="1"/>
        <end position="20"/>
    </location>
</feature>
<dbReference type="InterPro" id="IPR001647">
    <property type="entry name" value="HTH_TetR"/>
</dbReference>
<dbReference type="EMBL" id="CP115174">
    <property type="protein sequence ID" value="WBO21700.1"/>
    <property type="molecule type" value="Genomic_DNA"/>
</dbReference>
<evidence type="ECO:0000256" key="1">
    <source>
        <dbReference type="ARBA" id="ARBA00023015"/>
    </source>
</evidence>
<dbReference type="InterPro" id="IPR009057">
    <property type="entry name" value="Homeodomain-like_sf"/>
</dbReference>
<dbReference type="PROSITE" id="PS50977">
    <property type="entry name" value="HTH_TETR_2"/>
    <property type="match status" value="2"/>
</dbReference>
<feature type="domain" description="HTH tetR-type" evidence="6">
    <location>
        <begin position="228"/>
        <end position="288"/>
    </location>
</feature>
<feature type="domain" description="HTH tetR-type" evidence="6">
    <location>
        <begin position="20"/>
        <end position="80"/>
    </location>
</feature>
<dbReference type="Gene3D" id="1.10.10.60">
    <property type="entry name" value="Homeodomain-like"/>
    <property type="match status" value="2"/>
</dbReference>
<feature type="compositionally biased region" description="Low complexity" evidence="5">
    <location>
        <begin position="1"/>
        <end position="13"/>
    </location>
</feature>
<dbReference type="PRINTS" id="PR00455">
    <property type="entry name" value="HTHTETR"/>
</dbReference>
<gene>
    <name evidence="7" type="ORF">PBT88_16205</name>
</gene>
<keyword evidence="1" id="KW-0805">Transcription regulation</keyword>
<feature type="DNA-binding region" description="H-T-H motif" evidence="4">
    <location>
        <begin position="251"/>
        <end position="270"/>
    </location>
</feature>